<dbReference type="InterPro" id="IPR044730">
    <property type="entry name" value="RNase_H-like_dom_plant"/>
</dbReference>
<proteinExistence type="predicted"/>
<sequence>MESIQWAIGYTFVIGYMRELKILEDFYPRNVTKETERWQPPTNRWVKVNFDGRFYNDLEASSSSIIIRDNKGLIMGATCNWNRNIPSEEVTEALEVLQAVQFAQEIGFRKVKVEGDSLMIISKLRMQGMDMSEVSNYICVAKQIIMGFESFKFQYIKRGGNRVAYLLMKEGFIQKRDVRWVKVVIRESVVVEERNLCRTT</sequence>
<dbReference type="InterPro" id="IPR002156">
    <property type="entry name" value="RNaseH_domain"/>
</dbReference>
<organism evidence="2 3">
    <name type="scientific">Gossypium arboreum</name>
    <name type="common">Tree cotton</name>
    <name type="synonym">Gossypium nanking</name>
    <dbReference type="NCBI Taxonomy" id="29729"/>
    <lineage>
        <taxon>Eukaryota</taxon>
        <taxon>Viridiplantae</taxon>
        <taxon>Streptophyta</taxon>
        <taxon>Embryophyta</taxon>
        <taxon>Tracheophyta</taxon>
        <taxon>Spermatophyta</taxon>
        <taxon>Magnoliopsida</taxon>
        <taxon>eudicotyledons</taxon>
        <taxon>Gunneridae</taxon>
        <taxon>Pentapetalae</taxon>
        <taxon>rosids</taxon>
        <taxon>malvids</taxon>
        <taxon>Malvales</taxon>
        <taxon>Malvaceae</taxon>
        <taxon>Malvoideae</taxon>
        <taxon>Gossypium</taxon>
    </lineage>
</organism>
<dbReference type="CDD" id="cd06222">
    <property type="entry name" value="RNase_H_like"/>
    <property type="match status" value="1"/>
</dbReference>
<dbReference type="InterPro" id="IPR052929">
    <property type="entry name" value="RNase_H-like_EbsB-rel"/>
</dbReference>
<feature type="domain" description="RNase H type-1" evidence="1">
    <location>
        <begin position="49"/>
        <end position="170"/>
    </location>
</feature>
<name>A0ABR0N2F9_GOSAR</name>
<comment type="caution">
    <text evidence="2">The sequence shown here is derived from an EMBL/GenBank/DDBJ whole genome shotgun (WGS) entry which is preliminary data.</text>
</comment>
<gene>
    <name evidence="2" type="ORF">PVK06_039276</name>
</gene>
<dbReference type="EMBL" id="JARKNE010000011">
    <property type="protein sequence ID" value="KAK5784747.1"/>
    <property type="molecule type" value="Genomic_DNA"/>
</dbReference>
<accession>A0ABR0N2F9</accession>
<dbReference type="InterPro" id="IPR036397">
    <property type="entry name" value="RNaseH_sf"/>
</dbReference>
<dbReference type="Proteomes" id="UP001358586">
    <property type="component" value="Chromosome 11"/>
</dbReference>
<dbReference type="Pfam" id="PF13456">
    <property type="entry name" value="RVT_3"/>
    <property type="match status" value="1"/>
</dbReference>
<reference evidence="2 3" key="1">
    <citation type="submission" date="2023-03" db="EMBL/GenBank/DDBJ databases">
        <title>WGS of Gossypium arboreum.</title>
        <authorList>
            <person name="Yu D."/>
        </authorList>
    </citation>
    <scope>NUCLEOTIDE SEQUENCE [LARGE SCALE GENOMIC DNA]</scope>
    <source>
        <tissue evidence="2">Leaf</tissue>
    </source>
</reference>
<dbReference type="PANTHER" id="PTHR47074:SF61">
    <property type="entry name" value="RNASE H TYPE-1 DOMAIN-CONTAINING PROTEIN"/>
    <property type="match status" value="1"/>
</dbReference>
<evidence type="ECO:0000313" key="3">
    <source>
        <dbReference type="Proteomes" id="UP001358586"/>
    </source>
</evidence>
<dbReference type="PANTHER" id="PTHR47074">
    <property type="entry name" value="BNAC02G40300D PROTEIN"/>
    <property type="match status" value="1"/>
</dbReference>
<evidence type="ECO:0000259" key="1">
    <source>
        <dbReference type="Pfam" id="PF13456"/>
    </source>
</evidence>
<keyword evidence="3" id="KW-1185">Reference proteome</keyword>
<protein>
    <recommendedName>
        <fullName evidence="1">RNase H type-1 domain-containing protein</fullName>
    </recommendedName>
</protein>
<dbReference type="Gene3D" id="3.30.420.10">
    <property type="entry name" value="Ribonuclease H-like superfamily/Ribonuclease H"/>
    <property type="match status" value="1"/>
</dbReference>
<evidence type="ECO:0000313" key="2">
    <source>
        <dbReference type="EMBL" id="KAK5784747.1"/>
    </source>
</evidence>